<keyword evidence="2" id="KW-1003">Cell membrane</keyword>
<evidence type="ECO:0000256" key="5">
    <source>
        <dbReference type="ARBA" id="ARBA00023136"/>
    </source>
</evidence>
<keyword evidence="8" id="KW-1185">Reference proteome</keyword>
<keyword evidence="3 6" id="KW-0812">Transmembrane</keyword>
<evidence type="ECO:0000256" key="2">
    <source>
        <dbReference type="ARBA" id="ARBA00022475"/>
    </source>
</evidence>
<dbReference type="RefSeq" id="WP_425278706.1">
    <property type="nucleotide sequence ID" value="NZ_JAZDDP010000020.1"/>
</dbReference>
<dbReference type="Pfam" id="PF02653">
    <property type="entry name" value="BPD_transp_2"/>
    <property type="match status" value="1"/>
</dbReference>
<evidence type="ECO:0000256" key="1">
    <source>
        <dbReference type="ARBA" id="ARBA00004429"/>
    </source>
</evidence>
<dbReference type="Proteomes" id="UP001491613">
    <property type="component" value="Unassembled WGS sequence"/>
</dbReference>
<evidence type="ECO:0000256" key="4">
    <source>
        <dbReference type="ARBA" id="ARBA00022989"/>
    </source>
</evidence>
<feature type="non-terminal residue" evidence="7">
    <location>
        <position position="61"/>
    </location>
</feature>
<keyword evidence="4 6" id="KW-1133">Transmembrane helix</keyword>
<sequence length="61" mass="6427">MSEFLEYSLLGLLSGGVMALIALSFVLIYKGTGVVNFAVGEVMMLGAYIYYAGAVTFGLPP</sequence>
<feature type="transmembrane region" description="Helical" evidence="6">
    <location>
        <begin position="7"/>
        <end position="29"/>
    </location>
</feature>
<comment type="subcellular location">
    <subcellularLocation>
        <location evidence="1">Cell inner membrane</location>
        <topology evidence="1">Multi-pass membrane protein</topology>
    </subcellularLocation>
</comment>
<keyword evidence="5 6" id="KW-0472">Membrane</keyword>
<evidence type="ECO:0000256" key="3">
    <source>
        <dbReference type="ARBA" id="ARBA00022692"/>
    </source>
</evidence>
<dbReference type="EMBL" id="JAZDDP010000020">
    <property type="protein sequence ID" value="MEL3921722.1"/>
    <property type="molecule type" value="Genomic_DNA"/>
</dbReference>
<evidence type="ECO:0008006" key="9">
    <source>
        <dbReference type="Google" id="ProtNLM"/>
    </source>
</evidence>
<organism evidence="7 8">
    <name type="scientific">Aeromonas enteropelogenes</name>
    <name type="common">Aeromonas trota</name>
    <dbReference type="NCBI Taxonomy" id="29489"/>
    <lineage>
        <taxon>Bacteria</taxon>
        <taxon>Pseudomonadati</taxon>
        <taxon>Pseudomonadota</taxon>
        <taxon>Gammaproteobacteria</taxon>
        <taxon>Aeromonadales</taxon>
        <taxon>Aeromonadaceae</taxon>
        <taxon>Aeromonas</taxon>
    </lineage>
</organism>
<gene>
    <name evidence="7" type="ORF">V1482_20160</name>
</gene>
<feature type="transmembrane region" description="Helical" evidence="6">
    <location>
        <begin position="35"/>
        <end position="59"/>
    </location>
</feature>
<comment type="caution">
    <text evidence="7">The sequence shown here is derived from an EMBL/GenBank/DDBJ whole genome shotgun (WGS) entry which is preliminary data.</text>
</comment>
<name>A0ABU9JGH2_AEREN</name>
<proteinExistence type="predicted"/>
<reference evidence="7 8" key="1">
    <citation type="submission" date="2024-01" db="EMBL/GenBank/DDBJ databases">
        <title>Horizontal gene transfer in Aeromonas trota.</title>
        <authorList>
            <person name="Otero Olarra J.E."/>
            <person name="Perez Valdespino A."/>
        </authorList>
    </citation>
    <scope>NUCLEOTIDE SEQUENCE [LARGE SCALE GENOMIC DNA]</scope>
    <source>
        <strain evidence="7 8">9.1</strain>
    </source>
</reference>
<evidence type="ECO:0000313" key="8">
    <source>
        <dbReference type="Proteomes" id="UP001491613"/>
    </source>
</evidence>
<evidence type="ECO:0000313" key="7">
    <source>
        <dbReference type="EMBL" id="MEL3921722.1"/>
    </source>
</evidence>
<protein>
    <recommendedName>
        <fullName evidence="9">Branched-chain amino acid ABC transporter permease</fullName>
    </recommendedName>
</protein>
<accession>A0ABU9JGH2</accession>
<evidence type="ECO:0000256" key="6">
    <source>
        <dbReference type="SAM" id="Phobius"/>
    </source>
</evidence>
<dbReference type="InterPro" id="IPR001851">
    <property type="entry name" value="ABC_transp_permease"/>
</dbReference>